<dbReference type="PROSITE" id="PS00211">
    <property type="entry name" value="ABC_TRANSPORTER_1"/>
    <property type="match status" value="1"/>
</dbReference>
<evidence type="ECO:0000256" key="3">
    <source>
        <dbReference type="ARBA" id="ARBA00022840"/>
    </source>
</evidence>
<organism evidence="4 5">
    <name type="scientific">Staphylococcus felis</name>
    <dbReference type="NCBI Taxonomy" id="46127"/>
    <lineage>
        <taxon>Bacteria</taxon>
        <taxon>Bacillati</taxon>
        <taxon>Bacillota</taxon>
        <taxon>Bacilli</taxon>
        <taxon>Bacillales</taxon>
        <taxon>Staphylococcaceae</taxon>
        <taxon>Staphylococcus</taxon>
    </lineage>
</organism>
<comment type="caution">
    <text evidence="4">The sequence shown here is derived from an EMBL/GenBank/DDBJ whole genome shotgun (WGS) entry which is preliminary data.</text>
</comment>
<dbReference type="InterPro" id="IPR050763">
    <property type="entry name" value="ABC_transporter_ATP-binding"/>
</dbReference>
<name>A0A3E0IMQ1_9STAP</name>
<dbReference type="GO" id="GO:0016887">
    <property type="term" value="F:ATP hydrolysis activity"/>
    <property type="evidence" value="ECO:0007669"/>
    <property type="project" value="InterPro"/>
</dbReference>
<dbReference type="InterPro" id="IPR003593">
    <property type="entry name" value="AAA+_ATPase"/>
</dbReference>
<gene>
    <name evidence="4" type="ORF">DOS83_10080</name>
</gene>
<evidence type="ECO:0000256" key="1">
    <source>
        <dbReference type="ARBA" id="ARBA00022448"/>
    </source>
</evidence>
<dbReference type="InterPro" id="IPR027417">
    <property type="entry name" value="P-loop_NTPase"/>
</dbReference>
<dbReference type="InterPro" id="IPR003439">
    <property type="entry name" value="ABC_transporter-like_ATP-bd"/>
</dbReference>
<reference evidence="4 5" key="1">
    <citation type="journal article" date="2018" name="Vet. Microbiol.">
        <title>Characterisation of Staphylococcus felis isolated from cats using whole genome sequencing.</title>
        <authorList>
            <person name="Worthing K."/>
            <person name="Pang S."/>
            <person name="Trott D.J."/>
            <person name="Abraham S."/>
            <person name="Coombs G.W."/>
            <person name="Jordan D."/>
            <person name="McIntyre L."/>
            <person name="Davies M.R."/>
            <person name="Norris J."/>
        </authorList>
    </citation>
    <scope>NUCLEOTIDE SEQUENCE [LARGE SCALE GENOMIC DNA]</scope>
    <source>
        <strain evidence="4 5">F9</strain>
    </source>
</reference>
<dbReference type="SUPFAM" id="SSF52540">
    <property type="entry name" value="P-loop containing nucleoside triphosphate hydrolases"/>
    <property type="match status" value="1"/>
</dbReference>
<sequence>MQNIIQLQHVQKKIKDQIIVKNLDFSVKKGEIFGFLGPSGAGKTTTINMMTGLFKVSKGSLNVLGYNASKLGTSQFMHDIGIMTDHSSLYHRLTIYENLKLFSDIYQIPKQRIDEVLENIELNDHRNKRISELSSGMKQRVLLARAIIHKPKLLFLDEPTANLDPITSKLIHSRLKEINEQGTTVFITTHDMDEAAQLCHRVAFIINGEIKLIGHPQSLQYQYATPTIKIVTKDDIHYTLDINSDTGALIHKLITNDNLKYIASDIPSLGDIFVKVTGEELKSNEII</sequence>
<proteinExistence type="predicted"/>
<dbReference type="SMART" id="SM00382">
    <property type="entry name" value="AAA"/>
    <property type="match status" value="1"/>
</dbReference>
<dbReference type="EMBL" id="QKXQ01000462">
    <property type="protein sequence ID" value="REH92679.1"/>
    <property type="molecule type" value="Genomic_DNA"/>
</dbReference>
<accession>A0A3E0IMQ1</accession>
<dbReference type="RefSeq" id="WP_115890404.1">
    <property type="nucleotide sequence ID" value="NZ_CAJUZQ010000023.1"/>
</dbReference>
<dbReference type="PANTHER" id="PTHR42711:SF13">
    <property type="entry name" value="ABC TRANSPORTER, ATP-BINDING PROTEIN"/>
    <property type="match status" value="1"/>
</dbReference>
<evidence type="ECO:0000313" key="5">
    <source>
        <dbReference type="Proteomes" id="UP000256562"/>
    </source>
</evidence>
<keyword evidence="2" id="KW-0547">Nucleotide-binding</keyword>
<dbReference type="Gene3D" id="3.40.50.300">
    <property type="entry name" value="P-loop containing nucleotide triphosphate hydrolases"/>
    <property type="match status" value="1"/>
</dbReference>
<evidence type="ECO:0000313" key="4">
    <source>
        <dbReference type="EMBL" id="REH92679.1"/>
    </source>
</evidence>
<dbReference type="GO" id="GO:0005524">
    <property type="term" value="F:ATP binding"/>
    <property type="evidence" value="ECO:0007669"/>
    <property type="project" value="UniProtKB-KW"/>
</dbReference>
<keyword evidence="1" id="KW-0813">Transport</keyword>
<dbReference type="AlphaFoldDB" id="A0A3E0IMQ1"/>
<dbReference type="InterPro" id="IPR017871">
    <property type="entry name" value="ABC_transporter-like_CS"/>
</dbReference>
<protein>
    <submittedName>
        <fullName evidence="4">ABC transporter ATP-binding protein</fullName>
    </submittedName>
</protein>
<keyword evidence="3 4" id="KW-0067">ATP-binding</keyword>
<dbReference type="PROSITE" id="PS50893">
    <property type="entry name" value="ABC_TRANSPORTER_2"/>
    <property type="match status" value="1"/>
</dbReference>
<dbReference type="OrthoDB" id="9804819at2"/>
<dbReference type="PANTHER" id="PTHR42711">
    <property type="entry name" value="ABC TRANSPORTER ATP-BINDING PROTEIN"/>
    <property type="match status" value="1"/>
</dbReference>
<dbReference type="Pfam" id="PF00005">
    <property type="entry name" value="ABC_tran"/>
    <property type="match status" value="1"/>
</dbReference>
<evidence type="ECO:0000256" key="2">
    <source>
        <dbReference type="ARBA" id="ARBA00022741"/>
    </source>
</evidence>
<dbReference type="Proteomes" id="UP000256562">
    <property type="component" value="Unassembled WGS sequence"/>
</dbReference>